<dbReference type="InterPro" id="IPR056906">
    <property type="entry name" value="ORF2/G2P_dom"/>
</dbReference>
<dbReference type="RefSeq" id="WP_272180118.1">
    <property type="nucleotide sequence ID" value="NZ_JAQOMS010000002.1"/>
</dbReference>
<name>A0ABT5FD42_9GAMM</name>
<protein>
    <submittedName>
        <fullName evidence="2">Inovirus-type Gp2 protein</fullName>
    </submittedName>
</protein>
<evidence type="ECO:0000313" key="2">
    <source>
        <dbReference type="EMBL" id="MDC2888515.1"/>
    </source>
</evidence>
<reference evidence="2 3" key="1">
    <citation type="submission" date="2023-01" db="EMBL/GenBank/DDBJ databases">
        <title>Psychrosphaera sp. nov., isolated from marine algae.</title>
        <authorList>
            <person name="Bayburt H."/>
            <person name="Choi B.J."/>
            <person name="Kim J.M."/>
            <person name="Choi D.G."/>
            <person name="Jeon C.O."/>
        </authorList>
    </citation>
    <scope>NUCLEOTIDE SEQUENCE [LARGE SCALE GENOMIC DNA]</scope>
    <source>
        <strain evidence="2 3">G1-22</strain>
    </source>
</reference>
<gene>
    <name evidence="2" type="ORF">PN838_06815</name>
</gene>
<accession>A0ABT5FD42</accession>
<proteinExistence type="predicted"/>
<dbReference type="Proteomes" id="UP001528411">
    <property type="component" value="Unassembled WGS sequence"/>
</dbReference>
<sequence>MIYKYKRALFMSTKFHVKAYTPDNSIFSNFIKRLKKRLEFHYGSTDFGYVWVRECSNNGNIHYHLVWMIDGDLARTPHYIHTQMEEAWASTNGYFSYSKYHFIDCRESLENALYHGSYITKARTKGVRPDQTKDYGSSRLAFKSKYEKG</sequence>
<dbReference type="EMBL" id="JAQOMS010000002">
    <property type="protein sequence ID" value="MDC2888515.1"/>
    <property type="molecule type" value="Genomic_DNA"/>
</dbReference>
<organism evidence="2 3">
    <name type="scientific">Psychrosphaera algicola</name>
    <dbReference type="NCBI Taxonomy" id="3023714"/>
    <lineage>
        <taxon>Bacteria</taxon>
        <taxon>Pseudomonadati</taxon>
        <taxon>Pseudomonadota</taxon>
        <taxon>Gammaproteobacteria</taxon>
        <taxon>Alteromonadales</taxon>
        <taxon>Pseudoalteromonadaceae</taxon>
        <taxon>Psychrosphaera</taxon>
    </lineage>
</organism>
<feature type="domain" description="Replication-associated protein ORF2/G2P" evidence="1">
    <location>
        <begin position="21"/>
        <end position="121"/>
    </location>
</feature>
<evidence type="ECO:0000259" key="1">
    <source>
        <dbReference type="Pfam" id="PF23343"/>
    </source>
</evidence>
<dbReference type="Pfam" id="PF23343">
    <property type="entry name" value="REP_ORF2-G2P"/>
    <property type="match status" value="1"/>
</dbReference>
<evidence type="ECO:0000313" key="3">
    <source>
        <dbReference type="Proteomes" id="UP001528411"/>
    </source>
</evidence>
<comment type="caution">
    <text evidence="2">The sequence shown here is derived from an EMBL/GenBank/DDBJ whole genome shotgun (WGS) entry which is preliminary data.</text>
</comment>
<keyword evidence="3" id="KW-1185">Reference proteome</keyword>